<dbReference type="AlphaFoldDB" id="A0A6G1GV25"/>
<gene>
    <name evidence="2" type="ORF">K402DRAFT_405869</name>
</gene>
<proteinExistence type="predicted"/>
<protein>
    <submittedName>
        <fullName evidence="2">Uncharacterized protein</fullName>
    </submittedName>
</protein>
<reference evidence="2" key="1">
    <citation type="journal article" date="2020" name="Stud. Mycol.">
        <title>101 Dothideomycetes genomes: a test case for predicting lifestyles and emergence of pathogens.</title>
        <authorList>
            <person name="Haridas S."/>
            <person name="Albert R."/>
            <person name="Binder M."/>
            <person name="Bloem J."/>
            <person name="Labutti K."/>
            <person name="Salamov A."/>
            <person name="Andreopoulos B."/>
            <person name="Baker S."/>
            <person name="Barry K."/>
            <person name="Bills G."/>
            <person name="Bluhm B."/>
            <person name="Cannon C."/>
            <person name="Castanera R."/>
            <person name="Culley D."/>
            <person name="Daum C."/>
            <person name="Ezra D."/>
            <person name="Gonzalez J."/>
            <person name="Henrissat B."/>
            <person name="Kuo A."/>
            <person name="Liang C."/>
            <person name="Lipzen A."/>
            <person name="Lutzoni F."/>
            <person name="Magnuson J."/>
            <person name="Mondo S."/>
            <person name="Nolan M."/>
            <person name="Ohm R."/>
            <person name="Pangilinan J."/>
            <person name="Park H.-J."/>
            <person name="Ramirez L."/>
            <person name="Alfaro M."/>
            <person name="Sun H."/>
            <person name="Tritt A."/>
            <person name="Yoshinaga Y."/>
            <person name="Zwiers L.-H."/>
            <person name="Turgeon B."/>
            <person name="Goodwin S."/>
            <person name="Spatafora J."/>
            <person name="Crous P."/>
            <person name="Grigoriev I."/>
        </authorList>
    </citation>
    <scope>NUCLEOTIDE SEQUENCE</scope>
    <source>
        <strain evidence="2">CBS 113979</strain>
    </source>
</reference>
<dbReference type="EMBL" id="ML977166">
    <property type="protein sequence ID" value="KAF1984811.1"/>
    <property type="molecule type" value="Genomic_DNA"/>
</dbReference>
<accession>A0A6G1GV25</accession>
<feature type="region of interest" description="Disordered" evidence="1">
    <location>
        <begin position="218"/>
        <end position="237"/>
    </location>
</feature>
<sequence>MLAVAAGRSTVKRREWDDETDGAKTGVGGGENLGKEFARTEQTGSSSQGGRGRGRGRHSFNFSETQRLGDQSVCTLFVHYCSHAPLSSRGCNNKDRGSRQRMAGEAQSADGDDGDGDDEVDGVLYYISISMINRNPFLSTRRRRWWRGVGERREKAESRDWRWDRDRQDAGDRLGVGDSDGTMERWNDGKEILLDNNNGKWRCTTHARTLRVHGGGLPASVLHKTSRRGSDQASRPRTLEAVFSSTIPSIINHQSSWTRAVAGPAGRIHGRWVTVHSTDGRPCNGVSSRAS</sequence>
<evidence type="ECO:0000313" key="2">
    <source>
        <dbReference type="EMBL" id="KAF1984811.1"/>
    </source>
</evidence>
<dbReference type="Proteomes" id="UP000800041">
    <property type="component" value="Unassembled WGS sequence"/>
</dbReference>
<evidence type="ECO:0000313" key="3">
    <source>
        <dbReference type="Proteomes" id="UP000800041"/>
    </source>
</evidence>
<name>A0A6G1GV25_9PEZI</name>
<feature type="region of interest" description="Disordered" evidence="1">
    <location>
        <begin position="88"/>
        <end position="116"/>
    </location>
</feature>
<evidence type="ECO:0000256" key="1">
    <source>
        <dbReference type="SAM" id="MobiDB-lite"/>
    </source>
</evidence>
<feature type="region of interest" description="Disordered" evidence="1">
    <location>
        <begin position="1"/>
        <end position="64"/>
    </location>
</feature>
<organism evidence="2 3">
    <name type="scientific">Aulographum hederae CBS 113979</name>
    <dbReference type="NCBI Taxonomy" id="1176131"/>
    <lineage>
        <taxon>Eukaryota</taxon>
        <taxon>Fungi</taxon>
        <taxon>Dikarya</taxon>
        <taxon>Ascomycota</taxon>
        <taxon>Pezizomycotina</taxon>
        <taxon>Dothideomycetes</taxon>
        <taxon>Pleosporomycetidae</taxon>
        <taxon>Aulographales</taxon>
        <taxon>Aulographaceae</taxon>
    </lineage>
</organism>
<keyword evidence="3" id="KW-1185">Reference proteome</keyword>